<dbReference type="InterPro" id="IPR004408">
    <property type="entry name" value="Biotin_CoA_COase_ligase"/>
</dbReference>
<sequence length="264" mass="27597">MTALRWAEPEHHESIGSTNTEALGHPRPGRVVVADHQSAGRGRLGRAWHSPPGSGMAISAVVPTVPTAVLGWLPLAAGLALAEALVGSRWPVTAALKWPNDVLVPVRDGTGEAVVEQDGRRWGKVAGVLCQVAASGAVVVGTGLNVDHTPGQLPVPTATSWRLARAPGLPAPLPEQARTELLAAYLDHLATWHEHLARGDAGAVRAAYRERCLTIGRPVRLHLPDGTTVTGVATDVDAQGALLVDGPRGRAAYPAGDVEHVRPQ</sequence>
<dbReference type="Proteomes" id="UP000219688">
    <property type="component" value="Unassembled WGS sequence"/>
</dbReference>
<name>A0A285VEK3_9MICO</name>
<dbReference type="EC" id="6.3.4.15" evidence="3"/>
<dbReference type="PANTHER" id="PTHR12835:SF5">
    <property type="entry name" value="BIOTIN--PROTEIN LIGASE"/>
    <property type="match status" value="1"/>
</dbReference>
<dbReference type="Pfam" id="PF02237">
    <property type="entry name" value="BPL_C"/>
    <property type="match status" value="1"/>
</dbReference>
<proteinExistence type="predicted"/>
<protein>
    <recommendedName>
        <fullName evidence="3">biotin--[biotin carboxyl-carrier protein] ligase</fullName>
        <ecNumber evidence="3">6.3.4.15</ecNumber>
    </recommendedName>
</protein>
<accession>A0A285VEK3</accession>
<dbReference type="Gene3D" id="2.30.30.100">
    <property type="match status" value="1"/>
</dbReference>
<evidence type="ECO:0000313" key="7">
    <source>
        <dbReference type="Proteomes" id="UP000219688"/>
    </source>
</evidence>
<keyword evidence="1 6" id="KW-0436">Ligase</keyword>
<dbReference type="InterPro" id="IPR045864">
    <property type="entry name" value="aa-tRNA-synth_II/BPL/LPL"/>
</dbReference>
<evidence type="ECO:0000256" key="2">
    <source>
        <dbReference type="ARBA" id="ARBA00023267"/>
    </source>
</evidence>
<dbReference type="NCBIfam" id="TIGR00121">
    <property type="entry name" value="birA_ligase"/>
    <property type="match status" value="1"/>
</dbReference>
<feature type="region of interest" description="Disordered" evidence="4">
    <location>
        <begin position="1"/>
        <end position="27"/>
    </location>
</feature>
<dbReference type="PROSITE" id="PS51733">
    <property type="entry name" value="BPL_LPL_CATALYTIC"/>
    <property type="match status" value="1"/>
</dbReference>
<dbReference type="InterPro" id="IPR003142">
    <property type="entry name" value="BPL_C"/>
</dbReference>
<dbReference type="AlphaFoldDB" id="A0A285VEK3"/>
<evidence type="ECO:0000256" key="4">
    <source>
        <dbReference type="SAM" id="MobiDB-lite"/>
    </source>
</evidence>
<organism evidence="6 7">
    <name type="scientific">Ornithinimicrobium cerasi</name>
    <dbReference type="NCBI Taxonomy" id="2248773"/>
    <lineage>
        <taxon>Bacteria</taxon>
        <taxon>Bacillati</taxon>
        <taxon>Actinomycetota</taxon>
        <taxon>Actinomycetes</taxon>
        <taxon>Micrococcales</taxon>
        <taxon>Ornithinimicrobiaceae</taxon>
        <taxon>Ornithinimicrobium</taxon>
    </lineage>
</organism>
<dbReference type="PANTHER" id="PTHR12835">
    <property type="entry name" value="BIOTIN PROTEIN LIGASE"/>
    <property type="match status" value="1"/>
</dbReference>
<dbReference type="GO" id="GO:0004077">
    <property type="term" value="F:biotin--[biotin carboxyl-carrier protein] ligase activity"/>
    <property type="evidence" value="ECO:0007669"/>
    <property type="project" value="UniProtKB-EC"/>
</dbReference>
<keyword evidence="2" id="KW-0092">Biotin</keyword>
<evidence type="ECO:0000256" key="1">
    <source>
        <dbReference type="ARBA" id="ARBA00022598"/>
    </source>
</evidence>
<dbReference type="Gene3D" id="3.30.930.10">
    <property type="entry name" value="Bira Bifunctional Protein, Domain 2"/>
    <property type="match status" value="1"/>
</dbReference>
<dbReference type="GO" id="GO:0005737">
    <property type="term" value="C:cytoplasm"/>
    <property type="evidence" value="ECO:0007669"/>
    <property type="project" value="TreeGrafter"/>
</dbReference>
<evidence type="ECO:0000256" key="3">
    <source>
        <dbReference type="ARBA" id="ARBA00024227"/>
    </source>
</evidence>
<keyword evidence="7" id="KW-1185">Reference proteome</keyword>
<dbReference type="SUPFAM" id="SSF55681">
    <property type="entry name" value="Class II aaRS and biotin synthetases"/>
    <property type="match status" value="1"/>
</dbReference>
<evidence type="ECO:0000313" key="6">
    <source>
        <dbReference type="EMBL" id="SOC52509.1"/>
    </source>
</evidence>
<reference evidence="7" key="1">
    <citation type="submission" date="2017-08" db="EMBL/GenBank/DDBJ databases">
        <authorList>
            <person name="Varghese N."/>
            <person name="Submissions S."/>
        </authorList>
    </citation>
    <scope>NUCLEOTIDE SEQUENCE [LARGE SCALE GENOMIC DNA]</scope>
    <source>
        <strain evidence="7">USBA17B2</strain>
    </source>
</reference>
<dbReference type="InterPro" id="IPR004143">
    <property type="entry name" value="BPL_LPL_catalytic"/>
</dbReference>
<dbReference type="RefSeq" id="WP_097186780.1">
    <property type="nucleotide sequence ID" value="NZ_OBQK01000001.1"/>
</dbReference>
<feature type="domain" description="BPL/LPL catalytic" evidence="5">
    <location>
        <begin position="1"/>
        <end position="197"/>
    </location>
</feature>
<gene>
    <name evidence="6" type="ORF">SAMN05421879_101625</name>
</gene>
<evidence type="ECO:0000259" key="5">
    <source>
        <dbReference type="PROSITE" id="PS51733"/>
    </source>
</evidence>
<dbReference type="EMBL" id="OBQK01000001">
    <property type="protein sequence ID" value="SOC52509.1"/>
    <property type="molecule type" value="Genomic_DNA"/>
</dbReference>
<dbReference type="Pfam" id="PF03099">
    <property type="entry name" value="BPL_LplA_LipB"/>
    <property type="match status" value="1"/>
</dbReference>